<dbReference type="OrthoDB" id="24670at2759"/>
<evidence type="ECO:0000256" key="7">
    <source>
        <dbReference type="ARBA" id="ARBA00023146"/>
    </source>
</evidence>
<dbReference type="STRING" id="27342.A0A0H2RY07"/>
<reference evidence="13 14" key="1">
    <citation type="submission" date="2015-04" db="EMBL/GenBank/DDBJ databases">
        <title>Complete genome sequence of Schizopora paradoxa KUC8140, a cosmopolitan wood degrader in East Asia.</title>
        <authorList>
            <consortium name="DOE Joint Genome Institute"/>
            <person name="Min B."/>
            <person name="Park H."/>
            <person name="Jang Y."/>
            <person name="Kim J.-J."/>
            <person name="Kim K.H."/>
            <person name="Pangilinan J."/>
            <person name="Lipzen A."/>
            <person name="Riley R."/>
            <person name="Grigoriev I.V."/>
            <person name="Spatafora J.W."/>
            <person name="Choi I.-G."/>
        </authorList>
    </citation>
    <scope>NUCLEOTIDE SEQUENCE [LARGE SCALE GENOMIC DNA]</scope>
    <source>
        <strain evidence="13 14">KUC8140</strain>
    </source>
</reference>
<dbReference type="GO" id="GO:0005524">
    <property type="term" value="F:ATP binding"/>
    <property type="evidence" value="ECO:0007669"/>
    <property type="project" value="UniProtKB-KW"/>
</dbReference>
<dbReference type="PROSITE" id="PS00178">
    <property type="entry name" value="AA_TRNA_LIGASE_I"/>
    <property type="match status" value="1"/>
</dbReference>
<evidence type="ECO:0000259" key="12">
    <source>
        <dbReference type="Pfam" id="PF09334"/>
    </source>
</evidence>
<evidence type="ECO:0000256" key="10">
    <source>
        <dbReference type="ARBA" id="ARBA00068817"/>
    </source>
</evidence>
<dbReference type="FunCoup" id="A0A0H2RY07">
    <property type="interactions" value="250"/>
</dbReference>
<dbReference type="InterPro" id="IPR009080">
    <property type="entry name" value="tRNAsynth_Ia_anticodon-bd"/>
</dbReference>
<evidence type="ECO:0000256" key="8">
    <source>
        <dbReference type="ARBA" id="ARBA00030904"/>
    </source>
</evidence>
<dbReference type="InParanoid" id="A0A0H2RY07"/>
<dbReference type="Gene3D" id="1.10.730.10">
    <property type="entry name" value="Isoleucyl-tRNA Synthetase, Domain 1"/>
    <property type="match status" value="1"/>
</dbReference>
<dbReference type="SUPFAM" id="SSF47323">
    <property type="entry name" value="Anticodon-binding domain of a subclass of class I aminoacyl-tRNA synthetases"/>
    <property type="match status" value="1"/>
</dbReference>
<feature type="domain" description="Methionyl/Leucyl tRNA synthetase" evidence="12">
    <location>
        <begin position="70"/>
        <end position="444"/>
    </location>
</feature>
<dbReference type="PANTHER" id="PTHR43326">
    <property type="entry name" value="METHIONYL-TRNA SYNTHETASE"/>
    <property type="match status" value="1"/>
</dbReference>
<evidence type="ECO:0000256" key="3">
    <source>
        <dbReference type="ARBA" id="ARBA00022598"/>
    </source>
</evidence>
<protein>
    <recommendedName>
        <fullName evidence="10">Probable methionine--tRNA ligase, mitochondrial</fullName>
        <ecNumber evidence="2">6.1.1.10</ecNumber>
    </recommendedName>
    <alternativeName>
        <fullName evidence="8">Methionyl-tRNA synthetase</fullName>
    </alternativeName>
</protein>
<keyword evidence="3 11" id="KW-0436">Ligase</keyword>
<evidence type="ECO:0000256" key="1">
    <source>
        <dbReference type="ARBA" id="ARBA00005594"/>
    </source>
</evidence>
<dbReference type="EC" id="6.1.1.10" evidence="2"/>
<name>A0A0H2RY07_9AGAM</name>
<dbReference type="CDD" id="cd00814">
    <property type="entry name" value="MetRS_core"/>
    <property type="match status" value="1"/>
</dbReference>
<dbReference type="InterPro" id="IPR015413">
    <property type="entry name" value="Methionyl/Leucyl_tRNA_Synth"/>
</dbReference>
<keyword evidence="4 11" id="KW-0547">Nucleotide-binding</keyword>
<dbReference type="GO" id="GO:0004825">
    <property type="term" value="F:methionine-tRNA ligase activity"/>
    <property type="evidence" value="ECO:0007669"/>
    <property type="project" value="UniProtKB-EC"/>
</dbReference>
<keyword evidence="6 11" id="KW-0648">Protein biosynthesis</keyword>
<dbReference type="Gene3D" id="2.170.220.10">
    <property type="match status" value="1"/>
</dbReference>
<dbReference type="EMBL" id="KQ086049">
    <property type="protein sequence ID" value="KLO09666.1"/>
    <property type="molecule type" value="Genomic_DNA"/>
</dbReference>
<evidence type="ECO:0000256" key="5">
    <source>
        <dbReference type="ARBA" id="ARBA00022840"/>
    </source>
</evidence>
<dbReference type="GO" id="GO:0005739">
    <property type="term" value="C:mitochondrion"/>
    <property type="evidence" value="ECO:0007669"/>
    <property type="project" value="UniProtKB-ARBA"/>
</dbReference>
<dbReference type="InterPro" id="IPR033911">
    <property type="entry name" value="MetRS_core"/>
</dbReference>
<dbReference type="SUPFAM" id="SSF52374">
    <property type="entry name" value="Nucleotidylyl transferase"/>
    <property type="match status" value="1"/>
</dbReference>
<comment type="catalytic activity">
    <reaction evidence="9">
        <text>tRNA(Met) + L-methionine + ATP = L-methionyl-tRNA(Met) + AMP + diphosphate</text>
        <dbReference type="Rhea" id="RHEA:13481"/>
        <dbReference type="Rhea" id="RHEA-COMP:9667"/>
        <dbReference type="Rhea" id="RHEA-COMP:9698"/>
        <dbReference type="ChEBI" id="CHEBI:30616"/>
        <dbReference type="ChEBI" id="CHEBI:33019"/>
        <dbReference type="ChEBI" id="CHEBI:57844"/>
        <dbReference type="ChEBI" id="CHEBI:78442"/>
        <dbReference type="ChEBI" id="CHEBI:78530"/>
        <dbReference type="ChEBI" id="CHEBI:456215"/>
        <dbReference type="EC" id="6.1.1.10"/>
    </reaction>
</comment>
<accession>A0A0H2RY07</accession>
<dbReference type="InterPro" id="IPR001412">
    <property type="entry name" value="aa-tRNA-synth_I_CS"/>
</dbReference>
<keyword evidence="7 11" id="KW-0030">Aminoacyl-tRNA synthetase</keyword>
<sequence length="635" mass="71004">MLNKTALGRAVMRHLEFLVMSKHITSRLCHARTLAGLPATATTLGRRGLHSASSPIFKSISDVGEEKPFYVTAPLFYPNAAPHIGHLHSLVVADVFARSVSQRGRRVEFVTGSDEHGLKIQQVAAKEGRGEEQVVKKGAARFVKLAEKANISLTRFVRTSADEGHRKGVESLWKELQSRDLLYKGKHAGWYAVSDECFYTESQTRLVQRDGVEVRVASDSGAVVEWAEEENWKFRLSSFRERLRERYENESSAIHPPHQHAAVLSSLISSPLDDLSVSRPSSRLHWGIRVPGDETQTMYVWVDALMGYLTGVGFPAWSKDREGVLRGEGGTVCAWPPDVQVIGKDIVRFHAIHLPAFLLALDLPLPRRLYAHAHWTVSRSKMSKSVGNVVDPMAIMKDYGADVLRWYVVRAGGNGRGDVNWSIDQLEKHEMELRDLLGNLLSRVGNKKILSAIPDDDQHLVRDPVYLRDWSMPPDDKEMSKGRREIAWKGIDGLRESLLSLEFRVSNALDRLEIGEAVQLVVDTLKTTNKAYTDAIPWALSTPAGLRLAACAWAIESLRISGILLRPFIPAKADELLSALGINEEYRTFEYACVGRGQTYGEGEGTIRGKVMLFPSKEIRMKNAIENEFRAEVGR</sequence>
<evidence type="ECO:0000256" key="2">
    <source>
        <dbReference type="ARBA" id="ARBA00012838"/>
    </source>
</evidence>
<proteinExistence type="inferred from homology"/>
<keyword evidence="5 11" id="KW-0067">ATP-binding</keyword>
<evidence type="ECO:0000256" key="4">
    <source>
        <dbReference type="ARBA" id="ARBA00022741"/>
    </source>
</evidence>
<dbReference type="AlphaFoldDB" id="A0A0H2RY07"/>
<evidence type="ECO:0000256" key="9">
    <source>
        <dbReference type="ARBA" id="ARBA00047364"/>
    </source>
</evidence>
<dbReference type="FunFam" id="2.170.220.10:FF:000001">
    <property type="entry name" value="methionine--tRNA ligase, mitochondrial"/>
    <property type="match status" value="1"/>
</dbReference>
<evidence type="ECO:0000313" key="14">
    <source>
        <dbReference type="Proteomes" id="UP000053477"/>
    </source>
</evidence>
<dbReference type="PANTHER" id="PTHR43326:SF1">
    <property type="entry name" value="METHIONINE--TRNA LIGASE, MITOCHONDRIAL"/>
    <property type="match status" value="1"/>
</dbReference>
<dbReference type="PRINTS" id="PR01041">
    <property type="entry name" value="TRNASYNTHMET"/>
</dbReference>
<evidence type="ECO:0000313" key="13">
    <source>
        <dbReference type="EMBL" id="KLO09666.1"/>
    </source>
</evidence>
<dbReference type="Gene3D" id="3.40.50.620">
    <property type="entry name" value="HUPs"/>
    <property type="match status" value="1"/>
</dbReference>
<organism evidence="13 14">
    <name type="scientific">Schizopora paradoxa</name>
    <dbReference type="NCBI Taxonomy" id="27342"/>
    <lineage>
        <taxon>Eukaryota</taxon>
        <taxon>Fungi</taxon>
        <taxon>Dikarya</taxon>
        <taxon>Basidiomycota</taxon>
        <taxon>Agaricomycotina</taxon>
        <taxon>Agaricomycetes</taxon>
        <taxon>Hymenochaetales</taxon>
        <taxon>Schizoporaceae</taxon>
        <taxon>Schizopora</taxon>
    </lineage>
</organism>
<dbReference type="GO" id="GO:0006431">
    <property type="term" value="P:methionyl-tRNA aminoacylation"/>
    <property type="evidence" value="ECO:0007669"/>
    <property type="project" value="InterPro"/>
</dbReference>
<dbReference type="InterPro" id="IPR014729">
    <property type="entry name" value="Rossmann-like_a/b/a_fold"/>
</dbReference>
<dbReference type="Proteomes" id="UP000053477">
    <property type="component" value="Unassembled WGS sequence"/>
</dbReference>
<dbReference type="InterPro" id="IPR023457">
    <property type="entry name" value="Met-tRNA_synth_2"/>
</dbReference>
<gene>
    <name evidence="13" type="ORF">SCHPADRAFT_1000126</name>
</gene>
<comment type="similarity">
    <text evidence="1 11">Belongs to the class-I aminoacyl-tRNA synthetase family.</text>
</comment>
<dbReference type="Pfam" id="PF09334">
    <property type="entry name" value="tRNA-synt_1g"/>
    <property type="match status" value="1"/>
</dbReference>
<evidence type="ECO:0000256" key="6">
    <source>
        <dbReference type="ARBA" id="ARBA00022917"/>
    </source>
</evidence>
<keyword evidence="14" id="KW-1185">Reference proteome</keyword>
<evidence type="ECO:0000256" key="11">
    <source>
        <dbReference type="RuleBase" id="RU363039"/>
    </source>
</evidence>